<evidence type="ECO:0000256" key="2">
    <source>
        <dbReference type="ARBA" id="ARBA00007362"/>
    </source>
</evidence>
<protein>
    <submittedName>
        <fullName evidence="8">DMT family transporter</fullName>
    </submittedName>
</protein>
<feature type="transmembrane region" description="Helical" evidence="6">
    <location>
        <begin position="57"/>
        <end position="75"/>
    </location>
</feature>
<comment type="caution">
    <text evidence="8">The sequence shown here is derived from an EMBL/GenBank/DDBJ whole genome shotgun (WGS) entry which is preliminary data.</text>
</comment>
<keyword evidence="4 6" id="KW-1133">Transmembrane helix</keyword>
<evidence type="ECO:0000256" key="1">
    <source>
        <dbReference type="ARBA" id="ARBA00004141"/>
    </source>
</evidence>
<evidence type="ECO:0000313" key="9">
    <source>
        <dbReference type="Proteomes" id="UP001231370"/>
    </source>
</evidence>
<accession>A0ABT7BKH2</accession>
<feature type="domain" description="EamA" evidence="7">
    <location>
        <begin position="180"/>
        <end position="312"/>
    </location>
</feature>
<feature type="transmembrane region" description="Helical" evidence="6">
    <location>
        <begin position="20"/>
        <end position="45"/>
    </location>
</feature>
<evidence type="ECO:0000256" key="5">
    <source>
        <dbReference type="ARBA" id="ARBA00023136"/>
    </source>
</evidence>
<dbReference type="Proteomes" id="UP001231370">
    <property type="component" value="Unassembled WGS sequence"/>
</dbReference>
<dbReference type="PANTHER" id="PTHR32322">
    <property type="entry name" value="INNER MEMBRANE TRANSPORTER"/>
    <property type="match status" value="1"/>
</dbReference>
<feature type="transmembrane region" description="Helical" evidence="6">
    <location>
        <begin position="152"/>
        <end position="169"/>
    </location>
</feature>
<evidence type="ECO:0000313" key="8">
    <source>
        <dbReference type="EMBL" id="MDJ1179555.1"/>
    </source>
</evidence>
<dbReference type="InterPro" id="IPR000620">
    <property type="entry name" value="EamA_dom"/>
</dbReference>
<dbReference type="Pfam" id="PF00892">
    <property type="entry name" value="EamA"/>
    <property type="match status" value="2"/>
</dbReference>
<feature type="transmembrane region" description="Helical" evidence="6">
    <location>
        <begin position="96"/>
        <end position="116"/>
    </location>
</feature>
<feature type="transmembrane region" description="Helical" evidence="6">
    <location>
        <begin position="267"/>
        <end position="291"/>
    </location>
</feature>
<dbReference type="RefSeq" id="WP_283762861.1">
    <property type="nucleotide sequence ID" value="NZ_JAQPOK010000088.1"/>
</dbReference>
<proteinExistence type="inferred from homology"/>
<comment type="subcellular location">
    <subcellularLocation>
        <location evidence="1">Membrane</location>
        <topology evidence="1">Multi-pass membrane protein</topology>
    </subcellularLocation>
</comment>
<comment type="similarity">
    <text evidence="2">Belongs to the EamA transporter family.</text>
</comment>
<feature type="transmembrane region" description="Helical" evidence="6">
    <location>
        <begin position="234"/>
        <end position="255"/>
    </location>
</feature>
<feature type="transmembrane region" description="Helical" evidence="6">
    <location>
        <begin position="128"/>
        <end position="145"/>
    </location>
</feature>
<evidence type="ECO:0000256" key="4">
    <source>
        <dbReference type="ARBA" id="ARBA00022989"/>
    </source>
</evidence>
<dbReference type="InterPro" id="IPR037185">
    <property type="entry name" value="EmrE-like"/>
</dbReference>
<keyword evidence="9" id="KW-1185">Reference proteome</keyword>
<dbReference type="InterPro" id="IPR050638">
    <property type="entry name" value="AA-Vitamin_Transporters"/>
</dbReference>
<keyword evidence="5 6" id="KW-0472">Membrane</keyword>
<keyword evidence="3 6" id="KW-0812">Transmembrane</keyword>
<evidence type="ECO:0000256" key="3">
    <source>
        <dbReference type="ARBA" id="ARBA00022692"/>
    </source>
</evidence>
<dbReference type="PANTHER" id="PTHR32322:SF2">
    <property type="entry name" value="EAMA DOMAIN-CONTAINING PROTEIN"/>
    <property type="match status" value="1"/>
</dbReference>
<reference evidence="8 9" key="1">
    <citation type="submission" date="2023-01" db="EMBL/GenBank/DDBJ databases">
        <title>Novel diversity within Roseofilum (Cyanobacteria; Desertifilaceae) from marine benthic mats with descriptions of four novel species.</title>
        <authorList>
            <person name="Wang Y."/>
            <person name="Berthold D.E."/>
            <person name="Hu J."/>
            <person name="Lefler F.W."/>
            <person name="Laughinghouse H.D. IV."/>
        </authorList>
    </citation>
    <scope>NUCLEOTIDE SEQUENCE [LARGE SCALE GENOMIC DNA]</scope>
    <source>
        <strain evidence="8 9">BLCC-M91</strain>
    </source>
</reference>
<feature type="transmembrane region" description="Helical" evidence="6">
    <location>
        <begin position="181"/>
        <end position="199"/>
    </location>
</feature>
<name>A0ABT7BKH2_9CYAN</name>
<evidence type="ECO:0000259" key="7">
    <source>
        <dbReference type="Pfam" id="PF00892"/>
    </source>
</evidence>
<dbReference type="SUPFAM" id="SSF103481">
    <property type="entry name" value="Multidrug resistance efflux transporter EmrE"/>
    <property type="match status" value="2"/>
</dbReference>
<feature type="transmembrane region" description="Helical" evidence="6">
    <location>
        <begin position="206"/>
        <end position="228"/>
    </location>
</feature>
<dbReference type="EMBL" id="JAQPOK010000088">
    <property type="protein sequence ID" value="MDJ1179555.1"/>
    <property type="molecule type" value="Genomic_DNA"/>
</dbReference>
<feature type="domain" description="EamA" evidence="7">
    <location>
        <begin position="26"/>
        <end position="167"/>
    </location>
</feature>
<feature type="transmembrane region" description="Helical" evidence="6">
    <location>
        <begin position="297"/>
        <end position="313"/>
    </location>
</feature>
<gene>
    <name evidence="8" type="ORF">PJF56_11835</name>
</gene>
<evidence type="ECO:0000256" key="6">
    <source>
        <dbReference type="SAM" id="Phobius"/>
    </source>
</evidence>
<organism evidence="8 9">
    <name type="scientific">Roseofilum halophilum BLCC-M91</name>
    <dbReference type="NCBI Taxonomy" id="3022259"/>
    <lineage>
        <taxon>Bacteria</taxon>
        <taxon>Bacillati</taxon>
        <taxon>Cyanobacteriota</taxon>
        <taxon>Cyanophyceae</taxon>
        <taxon>Desertifilales</taxon>
        <taxon>Desertifilaceae</taxon>
        <taxon>Roseofilum</taxon>
        <taxon>Roseofilum halophilum</taxon>
    </lineage>
</organism>
<sequence length="362" mass="39554">MSFTRALPSIQPHLPRIPKISSTVSALLAVFFAIASLSFAAIFIRLSERELGPFSTILNRFWIAFLVLGVIYALEQWKNKEAVDRKPKVEAMNRQDVLLLIAAGVMFWGCLAFWAWSLTLTGVANSTILHNLTPLFTTLGAWAIFHESFDRRFLTGLLIAMIGAVALGLDDFQVGTEHLNGDIAALLSAVFSAANLMLIETLRHKFPATVILMWCCGVGAILSLPVVLLAEDQLFPITLSGWLSVIGLAVICQVVGQGLQAYSLKRLSSGLVGIFLLLDPVFAAIIAWIVFAEGLTLVNTLAFATVLGGIYLAKSSQYSDRILNEESSTEESLDENVREPDSCLRGGFMSAKRIHVREAEIP</sequence>